<gene>
    <name evidence="7" type="ORF">E8A74_43290</name>
</gene>
<proteinExistence type="inferred from homology"/>
<comment type="similarity">
    <text evidence="2">Belongs to the arginine deiminase family.</text>
</comment>
<evidence type="ECO:0000256" key="1">
    <source>
        <dbReference type="ARBA" id="ARBA00005213"/>
    </source>
</evidence>
<evidence type="ECO:0000256" key="2">
    <source>
        <dbReference type="ARBA" id="ARBA00010206"/>
    </source>
</evidence>
<comment type="caution">
    <text evidence="7">The sequence shown here is derived from an EMBL/GenBank/DDBJ whole genome shotgun (WGS) entry which is preliminary data.</text>
</comment>
<name>A0A4U1IU38_9BACT</name>
<comment type="catalytic activity">
    <reaction evidence="5">
        <text>L-arginine + H2O = L-citrulline + NH4(+)</text>
        <dbReference type="Rhea" id="RHEA:19597"/>
        <dbReference type="ChEBI" id="CHEBI:15377"/>
        <dbReference type="ChEBI" id="CHEBI:28938"/>
        <dbReference type="ChEBI" id="CHEBI:32682"/>
        <dbReference type="ChEBI" id="CHEBI:57743"/>
        <dbReference type="EC" id="3.5.3.6"/>
    </reaction>
</comment>
<dbReference type="Pfam" id="PF02274">
    <property type="entry name" value="ADI"/>
    <property type="match status" value="1"/>
</dbReference>
<evidence type="ECO:0000256" key="5">
    <source>
        <dbReference type="ARBA" id="ARBA00049429"/>
    </source>
</evidence>
<organism evidence="7 8">
    <name type="scientific">Polyangium fumosum</name>
    <dbReference type="NCBI Taxonomy" id="889272"/>
    <lineage>
        <taxon>Bacteria</taxon>
        <taxon>Pseudomonadati</taxon>
        <taxon>Myxococcota</taxon>
        <taxon>Polyangia</taxon>
        <taxon>Polyangiales</taxon>
        <taxon>Polyangiaceae</taxon>
        <taxon>Polyangium</taxon>
    </lineage>
</organism>
<dbReference type="PANTHER" id="PTHR47271:SF2">
    <property type="entry name" value="ARGININE DEIMINASE"/>
    <property type="match status" value="1"/>
</dbReference>
<dbReference type="EC" id="3.5.3.6" evidence="3"/>
<dbReference type="GO" id="GO:0019546">
    <property type="term" value="P:L-arginine deiminase pathway"/>
    <property type="evidence" value="ECO:0007669"/>
    <property type="project" value="TreeGrafter"/>
</dbReference>
<dbReference type="OrthoDB" id="9807502at2"/>
<dbReference type="PRINTS" id="PR01466">
    <property type="entry name" value="ARGDEIMINASE"/>
</dbReference>
<dbReference type="GO" id="GO:0016990">
    <property type="term" value="F:arginine deiminase activity"/>
    <property type="evidence" value="ECO:0007669"/>
    <property type="project" value="UniProtKB-EC"/>
</dbReference>
<sequence length="465" mass="51075">MQGHGWIRSTSLTGRLGTARATPSAMRTHRAPIRDFSRRWAFTVAAAASLLLGGHLSRAEPAGAYAHWHEATQILVHRPGEEVFPGLLHPAAALFADTFSLEGAAREHQQFVATLETQGVDEVIHVVDVLLAGTEDPDGEARRALANLAKRMTTLDVSSLGPADREAQRAYFEETVAKMAPGTLVRMVLERPTVGLGYGQCGATEPRTCIVAEYRQNPLMNLYFARDQMVTTARGVVLGRMANPQRAAEREVMKFVLAKMGIEPIYEISPDARMEGGDFFPAGERAFIGQGLRTNAAAIREMLDHDVFGAPEVIVVKDAWQDPREMHLDTYFNLLDADLALLVADRDVPDCDVHQHVKCLKADVWTRNAQGTYDLARENADFVRFLGEKGFRVIPVSVADQEAYGVNVLTIGPRRIVGADGVSEAYKRALAASSVQATWVSFDNLKRGYGSADCISQVLRRRPPK</sequence>
<keyword evidence="4" id="KW-0378">Hydrolase</keyword>
<accession>A0A4U1IU38</accession>
<dbReference type="Gene3D" id="3.75.10.10">
    <property type="entry name" value="L-arginine/glycine Amidinotransferase, Chain A"/>
    <property type="match status" value="1"/>
</dbReference>
<evidence type="ECO:0000256" key="4">
    <source>
        <dbReference type="ARBA" id="ARBA00022801"/>
    </source>
</evidence>
<feature type="region of interest" description="Disordered" evidence="6">
    <location>
        <begin position="1"/>
        <end position="27"/>
    </location>
</feature>
<evidence type="ECO:0000256" key="3">
    <source>
        <dbReference type="ARBA" id="ARBA00012171"/>
    </source>
</evidence>
<evidence type="ECO:0000256" key="6">
    <source>
        <dbReference type="SAM" id="MobiDB-lite"/>
    </source>
</evidence>
<dbReference type="Proteomes" id="UP000309215">
    <property type="component" value="Unassembled WGS sequence"/>
</dbReference>
<keyword evidence="8" id="KW-1185">Reference proteome</keyword>
<dbReference type="PANTHER" id="PTHR47271">
    <property type="entry name" value="ARGININE DEIMINASE"/>
    <property type="match status" value="1"/>
</dbReference>
<evidence type="ECO:0000313" key="8">
    <source>
        <dbReference type="Proteomes" id="UP000309215"/>
    </source>
</evidence>
<dbReference type="SUPFAM" id="SSF55909">
    <property type="entry name" value="Pentein"/>
    <property type="match status" value="1"/>
</dbReference>
<comment type="pathway">
    <text evidence="1">Amino-acid degradation; L-arginine degradation via ADI pathway; carbamoyl phosphate from L-arginine: step 1/2.</text>
</comment>
<evidence type="ECO:0000313" key="7">
    <source>
        <dbReference type="EMBL" id="TKC97919.1"/>
    </source>
</evidence>
<dbReference type="AlphaFoldDB" id="A0A4U1IU38"/>
<dbReference type="InterPro" id="IPR003876">
    <property type="entry name" value="Arg_deiminase"/>
</dbReference>
<reference evidence="7 8" key="1">
    <citation type="submission" date="2019-04" db="EMBL/GenBank/DDBJ databases">
        <authorList>
            <person name="Li Y."/>
            <person name="Wang J."/>
        </authorList>
    </citation>
    <scope>NUCLEOTIDE SEQUENCE [LARGE SCALE GENOMIC DNA]</scope>
    <source>
        <strain evidence="7 8">DSM 14668</strain>
    </source>
</reference>
<protein>
    <recommendedName>
        <fullName evidence="3">arginine deiminase</fullName>
        <ecNumber evidence="3">3.5.3.6</ecNumber>
    </recommendedName>
</protein>
<dbReference type="EMBL" id="SSMQ01000078">
    <property type="protein sequence ID" value="TKC97919.1"/>
    <property type="molecule type" value="Genomic_DNA"/>
</dbReference>